<reference evidence="1 2" key="1">
    <citation type="journal article" date="2022" name="DNA Res.">
        <title>Chromosomal-level genome assembly of the orchid tree Bauhinia variegata (Leguminosae; Cercidoideae) supports the allotetraploid origin hypothesis of Bauhinia.</title>
        <authorList>
            <person name="Zhong Y."/>
            <person name="Chen Y."/>
            <person name="Zheng D."/>
            <person name="Pang J."/>
            <person name="Liu Y."/>
            <person name="Luo S."/>
            <person name="Meng S."/>
            <person name="Qian L."/>
            <person name="Wei D."/>
            <person name="Dai S."/>
            <person name="Zhou R."/>
        </authorList>
    </citation>
    <scope>NUCLEOTIDE SEQUENCE [LARGE SCALE GENOMIC DNA]</scope>
    <source>
        <strain evidence="1">BV-YZ2020</strain>
    </source>
</reference>
<accession>A0ACB9MHE7</accession>
<sequence length="389" mass="44348">MEGEIIKLTELWFSVFISLCFCYWISKVVPTGTKRLVCVIPIICLYLFLPLTISSVHFGGIVGFFIAWLANFKLLLFAFGKGPLASDPSISLPRFIALACLPIKIQQNSPQKQTPRSKITQNSNQFDQNGKISSQNPQEEHKKSQIEKNPDRESKQNPSTTKGYMTFLQYAIKGVTLAIMVKIYEYSDHIHPKLILGLYCFHVYFLLELILAMVAALARSILGMELEPQFNNPLLSTSLQDFWGRRWNLMVSSILRPTVYEPTLVAGKRLIGPKWAPLPAVLGTFMVSALMHELIFYYMGRKDPTFRMTWFFLLHGFCLTVEMALKKSLTARWQLPRLISGPLTAGFVITTCFWLFIPEFIRCQIDVRAFEEYAALGAFAKNVTQVFLI</sequence>
<organism evidence="1 2">
    <name type="scientific">Bauhinia variegata</name>
    <name type="common">Purple orchid tree</name>
    <name type="synonym">Phanera variegata</name>
    <dbReference type="NCBI Taxonomy" id="167791"/>
    <lineage>
        <taxon>Eukaryota</taxon>
        <taxon>Viridiplantae</taxon>
        <taxon>Streptophyta</taxon>
        <taxon>Embryophyta</taxon>
        <taxon>Tracheophyta</taxon>
        <taxon>Spermatophyta</taxon>
        <taxon>Magnoliopsida</taxon>
        <taxon>eudicotyledons</taxon>
        <taxon>Gunneridae</taxon>
        <taxon>Pentapetalae</taxon>
        <taxon>rosids</taxon>
        <taxon>fabids</taxon>
        <taxon>Fabales</taxon>
        <taxon>Fabaceae</taxon>
        <taxon>Cercidoideae</taxon>
        <taxon>Cercideae</taxon>
        <taxon>Bauhiniinae</taxon>
        <taxon>Bauhinia</taxon>
    </lineage>
</organism>
<gene>
    <name evidence="1" type="ORF">L6164_023069</name>
</gene>
<dbReference type="Proteomes" id="UP000828941">
    <property type="component" value="Chromosome 9"/>
</dbReference>
<keyword evidence="2" id="KW-1185">Reference proteome</keyword>
<evidence type="ECO:0000313" key="2">
    <source>
        <dbReference type="Proteomes" id="UP000828941"/>
    </source>
</evidence>
<evidence type="ECO:0000313" key="1">
    <source>
        <dbReference type="EMBL" id="KAI4323467.1"/>
    </source>
</evidence>
<comment type="caution">
    <text evidence="1">The sequence shown here is derived from an EMBL/GenBank/DDBJ whole genome shotgun (WGS) entry which is preliminary data.</text>
</comment>
<protein>
    <submittedName>
        <fullName evidence="1">Uncharacterized protein</fullName>
    </submittedName>
</protein>
<proteinExistence type="predicted"/>
<dbReference type="EMBL" id="CM039434">
    <property type="protein sequence ID" value="KAI4323467.1"/>
    <property type="molecule type" value="Genomic_DNA"/>
</dbReference>
<name>A0ACB9MHE7_BAUVA</name>